<name>A0A1W1Z6T8_9HYPH</name>
<feature type="chain" id="PRO_5012822762" description="Lipoprotein" evidence="1">
    <location>
        <begin position="22"/>
        <end position="166"/>
    </location>
</feature>
<dbReference type="AlphaFoldDB" id="A0A1W1Z6T8"/>
<evidence type="ECO:0000313" key="3">
    <source>
        <dbReference type="Proteomes" id="UP000192656"/>
    </source>
</evidence>
<evidence type="ECO:0000256" key="1">
    <source>
        <dbReference type="SAM" id="SignalP"/>
    </source>
</evidence>
<dbReference type="STRING" id="937218.SAMN06297251_102230"/>
<dbReference type="EMBL" id="FWXR01000002">
    <property type="protein sequence ID" value="SMC44086.1"/>
    <property type="molecule type" value="Genomic_DNA"/>
</dbReference>
<evidence type="ECO:0000313" key="2">
    <source>
        <dbReference type="EMBL" id="SMC44086.1"/>
    </source>
</evidence>
<keyword evidence="1" id="KW-0732">Signal</keyword>
<proteinExistence type="predicted"/>
<sequence>MPMRSTIILAAIATMPLAACGHNSSDDPPRRGQGSLFGLAMPSLEMPEVNVTRILTEGGGGEDLSRTTTAQASEAERAAIALAVKGAFPQDWTVRVLGLKTGLSPSGQLMACGIANATKPGGDSGWNGIFRTETTRRTGETRLRQIAGGGTDRLVAYSHCQALGLG</sequence>
<accession>A0A1W1Z6T8</accession>
<reference evidence="2 3" key="1">
    <citation type="submission" date="2017-04" db="EMBL/GenBank/DDBJ databases">
        <authorList>
            <person name="Afonso C.L."/>
            <person name="Miller P.J."/>
            <person name="Scott M.A."/>
            <person name="Spackman E."/>
            <person name="Goraichik I."/>
            <person name="Dimitrov K.M."/>
            <person name="Suarez D.L."/>
            <person name="Swayne D.E."/>
        </authorList>
    </citation>
    <scope>NUCLEOTIDE SEQUENCE [LARGE SCALE GENOMIC DNA]</scope>
    <source>
        <strain evidence="2 3">CGMCC 1.10972</strain>
    </source>
</reference>
<protein>
    <recommendedName>
        <fullName evidence="4">Lipoprotein</fullName>
    </recommendedName>
</protein>
<feature type="signal peptide" evidence="1">
    <location>
        <begin position="1"/>
        <end position="21"/>
    </location>
</feature>
<evidence type="ECO:0008006" key="4">
    <source>
        <dbReference type="Google" id="ProtNLM"/>
    </source>
</evidence>
<gene>
    <name evidence="2" type="ORF">SAMN06297251_102230</name>
</gene>
<organism evidence="2 3">
    <name type="scientific">Fulvimarina manganoxydans</name>
    <dbReference type="NCBI Taxonomy" id="937218"/>
    <lineage>
        <taxon>Bacteria</taxon>
        <taxon>Pseudomonadati</taxon>
        <taxon>Pseudomonadota</taxon>
        <taxon>Alphaproteobacteria</taxon>
        <taxon>Hyphomicrobiales</taxon>
        <taxon>Aurantimonadaceae</taxon>
        <taxon>Fulvimarina</taxon>
    </lineage>
</organism>
<dbReference type="RefSeq" id="WP_139798183.1">
    <property type="nucleotide sequence ID" value="NZ_FWXR01000002.1"/>
</dbReference>
<keyword evidence="3" id="KW-1185">Reference proteome</keyword>
<dbReference type="OrthoDB" id="10012716at2"/>
<dbReference type="Proteomes" id="UP000192656">
    <property type="component" value="Unassembled WGS sequence"/>
</dbReference>